<evidence type="ECO:0000313" key="2">
    <source>
        <dbReference type="EMBL" id="KAK6911334.1"/>
    </source>
</evidence>
<accession>A0AAN8UCD6</accession>
<dbReference type="SUPFAM" id="SSF88697">
    <property type="entry name" value="PUA domain-like"/>
    <property type="match status" value="1"/>
</dbReference>
<feature type="region of interest" description="Disordered" evidence="1">
    <location>
        <begin position="239"/>
        <end position="289"/>
    </location>
</feature>
<dbReference type="InterPro" id="IPR015947">
    <property type="entry name" value="PUA-like_sf"/>
</dbReference>
<dbReference type="Gene3D" id="2.30.130.30">
    <property type="entry name" value="Hypothetical protein"/>
    <property type="match status" value="1"/>
</dbReference>
<dbReference type="PANTHER" id="PTHR12963:SF0">
    <property type="entry name" value="EXPRESSED PROTEIN"/>
    <property type="match status" value="1"/>
</dbReference>
<keyword evidence="3" id="KW-1185">Reference proteome</keyword>
<dbReference type="InterPro" id="IPR039128">
    <property type="entry name" value="TRIP4-like"/>
</dbReference>
<evidence type="ECO:0000313" key="3">
    <source>
        <dbReference type="Proteomes" id="UP001370490"/>
    </source>
</evidence>
<dbReference type="Proteomes" id="UP001370490">
    <property type="component" value="Unassembled WGS sequence"/>
</dbReference>
<dbReference type="AlphaFoldDB" id="A0AAN8UCD6"/>
<comment type="caution">
    <text evidence="2">The sequence shown here is derived from an EMBL/GenBank/DDBJ whole genome shotgun (WGS) entry which is preliminary data.</text>
</comment>
<dbReference type="EMBL" id="JBAMMX010000028">
    <property type="protein sequence ID" value="KAK6911334.1"/>
    <property type="molecule type" value="Genomic_DNA"/>
</dbReference>
<gene>
    <name evidence="2" type="ORF">RJ641_023427</name>
</gene>
<protein>
    <submittedName>
        <fullName evidence="2">ASCH domain</fullName>
    </submittedName>
</protein>
<organism evidence="2 3">
    <name type="scientific">Dillenia turbinata</name>
    <dbReference type="NCBI Taxonomy" id="194707"/>
    <lineage>
        <taxon>Eukaryota</taxon>
        <taxon>Viridiplantae</taxon>
        <taxon>Streptophyta</taxon>
        <taxon>Embryophyta</taxon>
        <taxon>Tracheophyta</taxon>
        <taxon>Spermatophyta</taxon>
        <taxon>Magnoliopsida</taxon>
        <taxon>eudicotyledons</taxon>
        <taxon>Gunneridae</taxon>
        <taxon>Pentapetalae</taxon>
        <taxon>Dilleniales</taxon>
        <taxon>Dilleniaceae</taxon>
        <taxon>Dillenia</taxon>
    </lineage>
</organism>
<reference evidence="2 3" key="1">
    <citation type="submission" date="2023-12" db="EMBL/GenBank/DDBJ databases">
        <title>A high-quality genome assembly for Dillenia turbinata (Dilleniales).</title>
        <authorList>
            <person name="Chanderbali A."/>
        </authorList>
    </citation>
    <scope>NUCLEOTIDE SEQUENCE [LARGE SCALE GENOMIC DNA]</scope>
    <source>
        <strain evidence="2">LSX21</strain>
        <tissue evidence="2">Leaf</tissue>
    </source>
</reference>
<feature type="compositionally biased region" description="Polar residues" evidence="1">
    <location>
        <begin position="239"/>
        <end position="255"/>
    </location>
</feature>
<dbReference type="PANTHER" id="PTHR12963">
    <property type="entry name" value="THYROID RECEPTOR INTERACTING PROTEIN RELATED"/>
    <property type="match status" value="1"/>
</dbReference>
<feature type="compositionally biased region" description="Polar residues" evidence="1">
    <location>
        <begin position="262"/>
        <end position="274"/>
    </location>
</feature>
<sequence length="399" mass="44171">MMRGNRIREECITMHQPRASLLVHGIKRIKGRSWPAPLRGCLWIHAASKVPDSATIKAMEDFYREIYAIHGITNLKFPDHYPVSRLLDHGSPQENYFLSVEAKEVPEGVGGEASLFLHFSGIYTVINHFPNFSFNKLTFLKLVRLEALTDFCWLCEQPQRLFIPIEMRGIKMVEAALWGLVLVQSPQAVKFPLPDLHDPFSLKPGSISIKYPEQKASKLELSPSLMAAIAGATAAATQFSKKNQTPQATQTSTKNAAERSRTGSSYKQTSQTTQFKKDRNSQATQFPKDCNFHRSTIQRIYVPKISRDGLEGDKSSQVGNCVANNVDESFYNGTLFAKSGSSNEGYIHGQDHLPRQNKDQKNKACPKVSTATATTGIVSWMVCASASASANGTTDLANA</sequence>
<dbReference type="CDD" id="cd06554">
    <property type="entry name" value="ASCH_ASC-1_like"/>
    <property type="match status" value="1"/>
</dbReference>
<name>A0AAN8UCD6_9MAGN</name>
<evidence type="ECO:0000256" key="1">
    <source>
        <dbReference type="SAM" id="MobiDB-lite"/>
    </source>
</evidence>
<proteinExistence type="predicted"/>